<feature type="transmembrane region" description="Helical" evidence="1">
    <location>
        <begin position="503"/>
        <end position="522"/>
    </location>
</feature>
<dbReference type="Gene3D" id="3.40.50.300">
    <property type="entry name" value="P-loop containing nucleotide triphosphate hydrolases"/>
    <property type="match status" value="1"/>
</dbReference>
<protein>
    <recommendedName>
        <fullName evidence="4">NACHT domain-containing protein</fullName>
    </recommendedName>
</protein>
<feature type="transmembrane region" description="Helical" evidence="1">
    <location>
        <begin position="415"/>
        <end position="432"/>
    </location>
</feature>
<gene>
    <name evidence="2" type="ORF">ACFPZ4_10775</name>
</gene>
<evidence type="ECO:0008006" key="4">
    <source>
        <dbReference type="Google" id="ProtNLM"/>
    </source>
</evidence>
<dbReference type="InterPro" id="IPR027417">
    <property type="entry name" value="P-loop_NTPase"/>
</dbReference>
<keyword evidence="3" id="KW-1185">Reference proteome</keyword>
<sequence length="666" mass="72523">MFFGGGADSGTVGNSNVVGGFFGAVTFALAVIGFWPRAASDGVGSPVAEDQVRAAVRYLARETLAYWREQAKARRIMMPAPARVSWRWASPDVAVPVEELAGDGSPLLLLSDGLVSRLRREVYEVLPEPGRVVILGGPGAGKTATMLLLLIDVLTERADAVKAGLADVEGDPVPVWLTLGGWNPNEVGLLQHAAMVLNRNYPGLVAYAGPGSAAELLRAGRVALFLDGLDEMPEGLRGPALERIDQVTSGVRLVLTSRPDEFRAASRLHRLWNAAVIELQPIDVDHACDFLLFQQTVERRREWQKVTDHMRDNRDGVVAETLRIPLALSLARDTYTHTDAHPADLLTHETPDGLLKHLLTRLLQIAYPSPNERAHAVRWLSWIAENLNGQRDIRWWDIPVWMTAGNLRLGPARRIALWLAFGSMVGLVGRVFGPVFVFLVGPMFVLFFGLLIQLMSRIDRPPAAFTFRGPTREQLGRMVIRWLVSGLLSGFLGWLVFGFTGGSALGLTVGLTVGLVDLMNLWKRPLPETKAVSPVEVHSKDFRGTVVVGLMVGLVGGQMIGLMVGFAAGFVDGLIGWLFGGLMIGILAGFAVGVGPAAKLAWLECLWALRGTPVRFIPLLQSALERQVLRQAGAVYQFRHAALQDLLAPRGPTLPSKERDVQDSEP</sequence>
<keyword evidence="1" id="KW-1133">Transmembrane helix</keyword>
<dbReference type="EMBL" id="JBHSQQ010000045">
    <property type="protein sequence ID" value="MFC5941961.1"/>
    <property type="molecule type" value="Genomic_DNA"/>
</dbReference>
<dbReference type="Proteomes" id="UP001596207">
    <property type="component" value="Unassembled WGS sequence"/>
</dbReference>
<accession>A0ABW1HKA8</accession>
<reference evidence="3" key="1">
    <citation type="journal article" date="2019" name="Int. J. Syst. Evol. Microbiol.">
        <title>The Global Catalogue of Microorganisms (GCM) 10K type strain sequencing project: providing services to taxonomists for standard genome sequencing and annotation.</title>
        <authorList>
            <consortium name="The Broad Institute Genomics Platform"/>
            <consortium name="The Broad Institute Genome Sequencing Center for Infectious Disease"/>
            <person name="Wu L."/>
            <person name="Ma J."/>
        </authorList>
    </citation>
    <scope>NUCLEOTIDE SEQUENCE [LARGE SCALE GENOMIC DNA]</scope>
    <source>
        <strain evidence="3">CGMCC 4.7173</strain>
    </source>
</reference>
<dbReference type="RefSeq" id="WP_353899375.1">
    <property type="nucleotide sequence ID" value="NZ_CP158970.1"/>
</dbReference>
<proteinExistence type="predicted"/>
<evidence type="ECO:0000256" key="1">
    <source>
        <dbReference type="SAM" id="Phobius"/>
    </source>
</evidence>
<organism evidence="2 3">
    <name type="scientific">Micromonospora harpali</name>
    <dbReference type="NCBI Taxonomy" id="1490225"/>
    <lineage>
        <taxon>Bacteria</taxon>
        <taxon>Bacillati</taxon>
        <taxon>Actinomycetota</taxon>
        <taxon>Actinomycetes</taxon>
        <taxon>Micromonosporales</taxon>
        <taxon>Micromonosporaceae</taxon>
        <taxon>Micromonospora</taxon>
    </lineage>
</organism>
<feature type="transmembrane region" description="Helical" evidence="1">
    <location>
        <begin position="542"/>
        <end position="568"/>
    </location>
</feature>
<keyword evidence="1" id="KW-0472">Membrane</keyword>
<evidence type="ECO:0000313" key="3">
    <source>
        <dbReference type="Proteomes" id="UP001596207"/>
    </source>
</evidence>
<feature type="transmembrane region" description="Helical" evidence="1">
    <location>
        <begin position="17"/>
        <end position="35"/>
    </location>
</feature>
<name>A0ABW1HKA8_9ACTN</name>
<feature type="transmembrane region" description="Helical" evidence="1">
    <location>
        <begin position="574"/>
        <end position="594"/>
    </location>
</feature>
<evidence type="ECO:0000313" key="2">
    <source>
        <dbReference type="EMBL" id="MFC5941961.1"/>
    </source>
</evidence>
<dbReference type="SUPFAM" id="SSF52540">
    <property type="entry name" value="P-loop containing nucleoside triphosphate hydrolases"/>
    <property type="match status" value="1"/>
</dbReference>
<keyword evidence="1" id="KW-0812">Transmembrane</keyword>
<feature type="transmembrane region" description="Helical" evidence="1">
    <location>
        <begin position="438"/>
        <end position="458"/>
    </location>
</feature>
<comment type="caution">
    <text evidence="2">The sequence shown here is derived from an EMBL/GenBank/DDBJ whole genome shotgun (WGS) entry which is preliminary data.</text>
</comment>